<sequence length="223" mass="25980">MRILYGLLNELCNAIINYSNDSSNCPDFLKFVNNWENQYNQLIDRKKKFFEDEYYCEVLLTLKSAYQKFKQDNRIQKNFPEIKEVDIDCCKKIRNETNTSWKVIAVESREVKKEKGLEKGEDILRYIDVFKKKFETYSSNFIITFSSIRNSLYKKAVPPLTNFYGKIMNYVSEYFNNIVETYTSYNGKPKTQALRDGSSSSSNDLPSPQDPGIKVSGNGTTEI</sequence>
<dbReference type="Pfam" id="PF06022">
    <property type="entry name" value="Cir_Bir_Yir"/>
    <property type="match status" value="1"/>
</dbReference>
<reference evidence="2 3" key="1">
    <citation type="submission" date="2013-11" db="EMBL/GenBank/DDBJ databases">
        <title>The Genome Sequence of Plasmodium yoelii 17X.</title>
        <authorList>
            <consortium name="The Broad Institute Genomics Platform"/>
            <consortium name="The Broad Institute Genome Sequencing Center for Infectious Disease"/>
            <person name="Neafsey D."/>
            <person name="Adams J."/>
            <person name="Walker B."/>
            <person name="Young S.K."/>
            <person name="Zeng Q."/>
            <person name="Gargeya S."/>
            <person name="Fitzgerald M."/>
            <person name="Haas B."/>
            <person name="Abouelleil A."/>
            <person name="Alvarado L."/>
            <person name="Chapman S.B."/>
            <person name="Gainer-Dewar J."/>
            <person name="Goldberg J."/>
            <person name="Griggs A."/>
            <person name="Gujja S."/>
            <person name="Hansen M."/>
            <person name="Howarth C."/>
            <person name="Imamovic A."/>
            <person name="Ireland A."/>
            <person name="Larimer J."/>
            <person name="McCowan C."/>
            <person name="Murphy C."/>
            <person name="Pearson M."/>
            <person name="Poon T.W."/>
            <person name="Priest M."/>
            <person name="Roberts A."/>
            <person name="Saif S."/>
            <person name="Shea T."/>
            <person name="Sykes S."/>
            <person name="Wortman J."/>
            <person name="Nusbaum C."/>
            <person name="Birren B."/>
        </authorList>
    </citation>
    <scope>NUCLEOTIDE SEQUENCE [LARGE SCALE GENOMIC DNA]</scope>
    <source>
        <strain evidence="2 3">17X</strain>
    </source>
</reference>
<evidence type="ECO:0000256" key="1">
    <source>
        <dbReference type="SAM" id="MobiDB-lite"/>
    </source>
</evidence>
<protein>
    <submittedName>
        <fullName evidence="2">Uncharacterized protein</fullName>
    </submittedName>
</protein>
<dbReference type="InterPro" id="IPR006477">
    <property type="entry name" value="Yir_bir_cir"/>
</dbReference>
<dbReference type="EMBL" id="KI635722">
    <property type="protein sequence ID" value="ETB63491.1"/>
    <property type="molecule type" value="Genomic_DNA"/>
</dbReference>
<name>V7PV91_PLAYE</name>
<dbReference type="AlphaFoldDB" id="V7PV91"/>
<keyword evidence="3" id="KW-1185">Reference proteome</keyword>
<feature type="region of interest" description="Disordered" evidence="1">
    <location>
        <begin position="189"/>
        <end position="223"/>
    </location>
</feature>
<dbReference type="Proteomes" id="UP000018538">
    <property type="component" value="Unassembled WGS sequence"/>
</dbReference>
<proteinExistence type="predicted"/>
<gene>
    <name evidence="2" type="ORF">YYC_00058</name>
</gene>
<evidence type="ECO:0000313" key="3">
    <source>
        <dbReference type="Proteomes" id="UP000018538"/>
    </source>
</evidence>
<organism evidence="2 3">
    <name type="scientific">Plasmodium yoelii 17X</name>
    <dbReference type="NCBI Taxonomy" id="1323249"/>
    <lineage>
        <taxon>Eukaryota</taxon>
        <taxon>Sar</taxon>
        <taxon>Alveolata</taxon>
        <taxon>Apicomplexa</taxon>
        <taxon>Aconoidasida</taxon>
        <taxon>Haemosporida</taxon>
        <taxon>Plasmodiidae</taxon>
        <taxon>Plasmodium</taxon>
        <taxon>Plasmodium (Vinckeia)</taxon>
    </lineage>
</organism>
<evidence type="ECO:0000313" key="2">
    <source>
        <dbReference type="EMBL" id="ETB63491.1"/>
    </source>
</evidence>
<feature type="non-terminal residue" evidence="2">
    <location>
        <position position="223"/>
    </location>
</feature>
<accession>V7PV91</accession>